<feature type="domain" description="Ice-binding protein C-terminal" evidence="2">
    <location>
        <begin position="156"/>
        <end position="180"/>
    </location>
</feature>
<accession>A0A840RDS9</accession>
<dbReference type="EMBL" id="JACHHN010000004">
    <property type="protein sequence ID" value="MBB5191485.1"/>
    <property type="molecule type" value="Genomic_DNA"/>
</dbReference>
<dbReference type="NCBIfam" id="TIGR02595">
    <property type="entry name" value="PEP_CTERM"/>
    <property type="match status" value="1"/>
</dbReference>
<feature type="chain" id="PRO_5032621432" description="Ice-binding protein C-terminal domain-containing protein" evidence="1">
    <location>
        <begin position="22"/>
        <end position="191"/>
    </location>
</feature>
<comment type="caution">
    <text evidence="3">The sequence shown here is derived from an EMBL/GenBank/DDBJ whole genome shotgun (WGS) entry which is preliminary data.</text>
</comment>
<protein>
    <recommendedName>
        <fullName evidence="2">Ice-binding protein C-terminal domain-containing protein</fullName>
    </recommendedName>
</protein>
<name>A0A840RDS9_9NEIS</name>
<organism evidence="3 4">
    <name type="scientific">Silvimonas terrae</name>
    <dbReference type="NCBI Taxonomy" id="300266"/>
    <lineage>
        <taxon>Bacteria</taxon>
        <taxon>Pseudomonadati</taxon>
        <taxon>Pseudomonadota</taxon>
        <taxon>Betaproteobacteria</taxon>
        <taxon>Neisseriales</taxon>
        <taxon>Chitinibacteraceae</taxon>
        <taxon>Silvimonas</taxon>
    </lineage>
</organism>
<dbReference type="AlphaFoldDB" id="A0A840RDS9"/>
<evidence type="ECO:0000259" key="2">
    <source>
        <dbReference type="Pfam" id="PF07589"/>
    </source>
</evidence>
<proteinExistence type="predicted"/>
<dbReference type="Proteomes" id="UP000543030">
    <property type="component" value="Unassembled WGS sequence"/>
</dbReference>
<sequence>MKMQTWCGGLLALLLSTMAHATLFDVSYSVTRGDQTLLAFSGYLTGELSGNLVTDISDVHLTSSIWPELDTFSVFGCCSLKKPAVFSLDGSQNSFVLESNAGHSDLVWWPQTLLSGQATALVFGYNTLTNRVVGSSFFPPFNGNTNTVWSMNAVSAVPEPESWLLLAGGLGVIALVARRRTRSRPIELVAA</sequence>
<evidence type="ECO:0000313" key="3">
    <source>
        <dbReference type="EMBL" id="MBB5191485.1"/>
    </source>
</evidence>
<dbReference type="InterPro" id="IPR013424">
    <property type="entry name" value="Ice-binding_C"/>
</dbReference>
<keyword evidence="4" id="KW-1185">Reference proteome</keyword>
<dbReference type="Pfam" id="PF07589">
    <property type="entry name" value="PEP-CTERM"/>
    <property type="match status" value="1"/>
</dbReference>
<keyword evidence="1" id="KW-0732">Signal</keyword>
<feature type="signal peptide" evidence="1">
    <location>
        <begin position="1"/>
        <end position="21"/>
    </location>
</feature>
<dbReference type="RefSeq" id="WP_184100540.1">
    <property type="nucleotide sequence ID" value="NZ_JACHHN010000004.1"/>
</dbReference>
<evidence type="ECO:0000313" key="4">
    <source>
        <dbReference type="Proteomes" id="UP000543030"/>
    </source>
</evidence>
<reference evidence="3 4" key="1">
    <citation type="submission" date="2020-08" db="EMBL/GenBank/DDBJ databases">
        <title>Genomic Encyclopedia of Type Strains, Phase IV (KMG-IV): sequencing the most valuable type-strain genomes for metagenomic binning, comparative biology and taxonomic classification.</title>
        <authorList>
            <person name="Goeker M."/>
        </authorList>
    </citation>
    <scope>NUCLEOTIDE SEQUENCE [LARGE SCALE GENOMIC DNA]</scope>
    <source>
        <strain evidence="3 4">DSM 18233</strain>
    </source>
</reference>
<gene>
    <name evidence="3" type="ORF">HNQ50_002215</name>
</gene>
<evidence type="ECO:0000256" key="1">
    <source>
        <dbReference type="SAM" id="SignalP"/>
    </source>
</evidence>